<feature type="transmembrane region" description="Helical" evidence="7">
    <location>
        <begin position="231"/>
        <end position="250"/>
    </location>
</feature>
<organism evidence="9 10">
    <name type="scientific">Virgisporangium aliadipatigenens</name>
    <dbReference type="NCBI Taxonomy" id="741659"/>
    <lineage>
        <taxon>Bacteria</taxon>
        <taxon>Bacillati</taxon>
        <taxon>Actinomycetota</taxon>
        <taxon>Actinomycetes</taxon>
        <taxon>Micromonosporales</taxon>
        <taxon>Micromonosporaceae</taxon>
        <taxon>Virgisporangium</taxon>
    </lineage>
</organism>
<keyword evidence="6 7" id="KW-0472">Membrane</keyword>
<dbReference type="Pfam" id="PF19053">
    <property type="entry name" value="EccD"/>
    <property type="match status" value="1"/>
</dbReference>
<proteinExistence type="inferred from homology"/>
<gene>
    <name evidence="9" type="ORF">Val02_58930</name>
</gene>
<feature type="transmembrane region" description="Helical" evidence="7">
    <location>
        <begin position="144"/>
        <end position="163"/>
    </location>
</feature>
<feature type="transmembrane region" description="Helical" evidence="7">
    <location>
        <begin position="316"/>
        <end position="336"/>
    </location>
</feature>
<feature type="domain" description="EccD-like transmembrane" evidence="8">
    <location>
        <begin position="116"/>
        <end position="456"/>
    </location>
</feature>
<feature type="transmembrane region" description="Helical" evidence="7">
    <location>
        <begin position="428"/>
        <end position="454"/>
    </location>
</feature>
<dbReference type="EMBL" id="BOPF01000024">
    <property type="protein sequence ID" value="GIJ49007.1"/>
    <property type="molecule type" value="Genomic_DNA"/>
</dbReference>
<feature type="transmembrane region" description="Helical" evidence="7">
    <location>
        <begin position="342"/>
        <end position="358"/>
    </location>
</feature>
<dbReference type="InterPro" id="IPR024962">
    <property type="entry name" value="YukD-like"/>
</dbReference>
<evidence type="ECO:0000256" key="5">
    <source>
        <dbReference type="ARBA" id="ARBA00022989"/>
    </source>
</evidence>
<dbReference type="InterPro" id="IPR006707">
    <property type="entry name" value="T7SS_EccD"/>
</dbReference>
<dbReference type="PIRSF" id="PIRSF017804">
    <property type="entry name" value="Secretion_EccD1"/>
    <property type="match status" value="1"/>
</dbReference>
<comment type="subcellular location">
    <subcellularLocation>
        <location evidence="1">Cell membrane</location>
        <topology evidence="1">Multi-pass membrane protein</topology>
    </subcellularLocation>
</comment>
<accession>A0A8J3YR02</accession>
<evidence type="ECO:0000256" key="4">
    <source>
        <dbReference type="ARBA" id="ARBA00022692"/>
    </source>
</evidence>
<reference evidence="9" key="1">
    <citation type="submission" date="2021-01" db="EMBL/GenBank/DDBJ databases">
        <title>Whole genome shotgun sequence of Virgisporangium aliadipatigenens NBRC 105644.</title>
        <authorList>
            <person name="Komaki H."/>
            <person name="Tamura T."/>
        </authorList>
    </citation>
    <scope>NUCLEOTIDE SEQUENCE</scope>
    <source>
        <strain evidence="9">NBRC 105644</strain>
    </source>
</reference>
<keyword evidence="5 7" id="KW-1133">Transmembrane helix</keyword>
<evidence type="ECO:0000313" key="10">
    <source>
        <dbReference type="Proteomes" id="UP000619260"/>
    </source>
</evidence>
<dbReference type="InterPro" id="IPR044049">
    <property type="entry name" value="EccD_transm"/>
</dbReference>
<feature type="transmembrane region" description="Helical" evidence="7">
    <location>
        <begin position="370"/>
        <end position="389"/>
    </location>
</feature>
<dbReference type="GO" id="GO:0005886">
    <property type="term" value="C:plasma membrane"/>
    <property type="evidence" value="ECO:0007669"/>
    <property type="project" value="UniProtKB-SubCell"/>
</dbReference>
<evidence type="ECO:0000256" key="6">
    <source>
        <dbReference type="ARBA" id="ARBA00023136"/>
    </source>
</evidence>
<evidence type="ECO:0000259" key="8">
    <source>
        <dbReference type="Pfam" id="PF19053"/>
    </source>
</evidence>
<evidence type="ECO:0000256" key="2">
    <source>
        <dbReference type="ARBA" id="ARBA00006162"/>
    </source>
</evidence>
<evidence type="ECO:0000313" key="9">
    <source>
        <dbReference type="EMBL" id="GIJ49007.1"/>
    </source>
</evidence>
<dbReference type="Pfam" id="PF08817">
    <property type="entry name" value="YukD"/>
    <property type="match status" value="1"/>
</dbReference>
<feature type="transmembrane region" description="Helical" evidence="7">
    <location>
        <begin position="206"/>
        <end position="224"/>
    </location>
</feature>
<feature type="transmembrane region" description="Helical" evidence="7">
    <location>
        <begin position="395"/>
        <end position="416"/>
    </location>
</feature>
<dbReference type="Proteomes" id="UP000619260">
    <property type="component" value="Unassembled WGS sequence"/>
</dbReference>
<sequence>MASGLSRVTVVAPTIRVDLALPSDVSLADMLPTLLTYASADLADDPAARNGWTLSRLGGVLVDSSLTPQQLDLRDGELLYLRPFGTEAPPPVFDDVVDAVATATRGRPGRWSPATTRFVGLALAVVVLLVGAVAVLFAGPPQGVGGFVALGLAVTLTVVAAVLSRASGERRPAAAFAVVALVHAAVGGLLVLAGDRSLRELAAPHVLVAATAVALFTALASVAVGGAGPLFLGTGLVSGALLAGTAVVVLTGLRAAAVAAVLACVVYVLLPLLPMVSYRLGRLPIPSVPADRDDVRQDVEPWDSALLLERSDRADAYLAAMLTAFAVIGAGAGVLVSRSGGPGAALCVVLGAILVGRARWFAHRSQRLPLLLLGALAVAAAALAGFQSAGTTGRLVWTVAGVLVTAGICAGFGFAAGRRPASPMWGRALDVIEVLLILSVLPLAMWVADLYAWIRTVRG</sequence>
<evidence type="ECO:0000256" key="7">
    <source>
        <dbReference type="SAM" id="Phobius"/>
    </source>
</evidence>
<keyword evidence="4 7" id="KW-0812">Transmembrane</keyword>
<dbReference type="Gene3D" id="3.10.20.90">
    <property type="entry name" value="Phosphatidylinositol 3-kinase Catalytic Subunit, Chain A, domain 1"/>
    <property type="match status" value="1"/>
</dbReference>
<dbReference type="RefSeq" id="WP_203902484.1">
    <property type="nucleotide sequence ID" value="NZ_BOPF01000024.1"/>
</dbReference>
<name>A0A8J3YR02_9ACTN</name>
<keyword evidence="10" id="KW-1185">Reference proteome</keyword>
<feature type="transmembrane region" description="Helical" evidence="7">
    <location>
        <begin position="175"/>
        <end position="194"/>
    </location>
</feature>
<feature type="transmembrane region" description="Helical" evidence="7">
    <location>
        <begin position="256"/>
        <end position="276"/>
    </location>
</feature>
<keyword evidence="3" id="KW-1003">Cell membrane</keyword>
<dbReference type="AlphaFoldDB" id="A0A8J3YR02"/>
<protein>
    <submittedName>
        <fullName evidence="9">Type VII secretion integral membrane protein EccD</fullName>
    </submittedName>
</protein>
<feature type="transmembrane region" description="Helical" evidence="7">
    <location>
        <begin position="118"/>
        <end position="138"/>
    </location>
</feature>
<evidence type="ECO:0000256" key="1">
    <source>
        <dbReference type="ARBA" id="ARBA00004651"/>
    </source>
</evidence>
<evidence type="ECO:0000256" key="3">
    <source>
        <dbReference type="ARBA" id="ARBA00022475"/>
    </source>
</evidence>
<comment type="similarity">
    <text evidence="2">Belongs to the EccD/Snm4 family.</text>
</comment>
<dbReference type="NCBIfam" id="TIGR03920">
    <property type="entry name" value="T7SS_EccD"/>
    <property type="match status" value="1"/>
</dbReference>
<comment type="caution">
    <text evidence="9">The sequence shown here is derived from an EMBL/GenBank/DDBJ whole genome shotgun (WGS) entry which is preliminary data.</text>
</comment>